<sequence>METIKVGIIGTGFSANFHMEALRRVPGVEILAVAGSTMDKALVLAEQYRIPYAYETYHALLSNQELDVIHNCTPNYLHFEINRAVILAGKDLLSEKPLAMNSSESGELVSLAEQMGTIHGVCFNYRHFPMVMQAHTMLMSRQNGKCHLVTGGYLQDWLLFDTDYSWRLEPELNGPSRAIADIGSHWCDTMQFVLGKKIVEVFADLKTIHPIRKKPSNNMSTYAKGLNDVFEEVDVSTEDCGSVLVHFEDDISGVFTVSQVSAGRKNKLHFEISSADSTLYWDQENPNTLWEGRRNEPNKEWYRDPALLSPQAAALAHLPGGHQEGWPDGLKNLFLDFYNEIKRKRRSQTIEGERNFATLADGHHNMKIVDAILMSSQQKEWIRVC</sequence>
<dbReference type="InterPro" id="IPR036291">
    <property type="entry name" value="NAD(P)-bd_dom_sf"/>
</dbReference>
<evidence type="ECO:0000259" key="2">
    <source>
        <dbReference type="Pfam" id="PF22725"/>
    </source>
</evidence>
<gene>
    <name evidence="3" type="ORF">NV381_16540</name>
</gene>
<dbReference type="InterPro" id="IPR051317">
    <property type="entry name" value="Gfo/Idh/MocA_oxidoreduct"/>
</dbReference>
<keyword evidence="4" id="KW-1185">Reference proteome</keyword>
<dbReference type="SUPFAM" id="SSF51735">
    <property type="entry name" value="NAD(P)-binding Rossmann-fold domains"/>
    <property type="match status" value="1"/>
</dbReference>
<evidence type="ECO:0000313" key="3">
    <source>
        <dbReference type="EMBL" id="MCR8632813.1"/>
    </source>
</evidence>
<dbReference type="PANTHER" id="PTHR43708:SF3">
    <property type="entry name" value="OXIDOREDUCTASE"/>
    <property type="match status" value="1"/>
</dbReference>
<dbReference type="EMBL" id="JANQBD010000011">
    <property type="protein sequence ID" value="MCR8632813.1"/>
    <property type="molecule type" value="Genomic_DNA"/>
</dbReference>
<organism evidence="3 4">
    <name type="scientific">Paenibacillus radicis</name>
    <name type="common">ex Xue et al. 2023</name>
    <dbReference type="NCBI Taxonomy" id="2972489"/>
    <lineage>
        <taxon>Bacteria</taxon>
        <taxon>Bacillati</taxon>
        <taxon>Bacillota</taxon>
        <taxon>Bacilli</taxon>
        <taxon>Bacillales</taxon>
        <taxon>Paenibacillaceae</taxon>
        <taxon>Paenibacillus</taxon>
    </lineage>
</organism>
<protein>
    <submittedName>
        <fullName evidence="3">Gfo/Idh/MocA family oxidoreductase</fullName>
    </submittedName>
</protein>
<comment type="caution">
    <text evidence="3">The sequence shown here is derived from an EMBL/GenBank/DDBJ whole genome shotgun (WGS) entry which is preliminary data.</text>
</comment>
<accession>A0ABT1YI09</accession>
<proteinExistence type="predicted"/>
<dbReference type="Gene3D" id="3.40.50.720">
    <property type="entry name" value="NAD(P)-binding Rossmann-like Domain"/>
    <property type="match status" value="1"/>
</dbReference>
<dbReference type="InterPro" id="IPR055170">
    <property type="entry name" value="GFO_IDH_MocA-like_dom"/>
</dbReference>
<dbReference type="PANTHER" id="PTHR43708">
    <property type="entry name" value="CONSERVED EXPRESSED OXIDOREDUCTASE (EUROFUNG)"/>
    <property type="match status" value="1"/>
</dbReference>
<dbReference type="RefSeq" id="WP_258214396.1">
    <property type="nucleotide sequence ID" value="NZ_JANQBD010000011.1"/>
</dbReference>
<dbReference type="SUPFAM" id="SSF55347">
    <property type="entry name" value="Glyceraldehyde-3-phosphate dehydrogenase-like, C-terminal domain"/>
    <property type="match status" value="1"/>
</dbReference>
<dbReference type="InterPro" id="IPR000683">
    <property type="entry name" value="Gfo/Idh/MocA-like_OxRdtase_N"/>
</dbReference>
<dbReference type="Proteomes" id="UP001300012">
    <property type="component" value="Unassembled WGS sequence"/>
</dbReference>
<reference evidence="3 4" key="1">
    <citation type="submission" date="2022-08" db="EMBL/GenBank/DDBJ databases">
        <title>Paenibacillus endoradicis sp. nov., Paenibacillus radicibacter sp. nov and Paenibacillus pararadicis sp. nov., three cold-adapted plant growth-promoting bacteria isolated from root of Larix gmelinii in Great Khingan.</title>
        <authorList>
            <person name="Xue H."/>
        </authorList>
    </citation>
    <scope>NUCLEOTIDE SEQUENCE [LARGE SCALE GENOMIC DNA]</scope>
    <source>
        <strain evidence="3 4">N5-1-1-5</strain>
    </source>
</reference>
<name>A0ABT1YI09_9BACL</name>
<dbReference type="Gene3D" id="3.30.360.10">
    <property type="entry name" value="Dihydrodipicolinate Reductase, domain 2"/>
    <property type="match status" value="1"/>
</dbReference>
<evidence type="ECO:0000313" key="4">
    <source>
        <dbReference type="Proteomes" id="UP001300012"/>
    </source>
</evidence>
<feature type="domain" description="Gfo/Idh/MocA-like oxidoreductase N-terminal" evidence="1">
    <location>
        <begin position="4"/>
        <end position="120"/>
    </location>
</feature>
<dbReference type="Pfam" id="PF22725">
    <property type="entry name" value="GFO_IDH_MocA_C3"/>
    <property type="match status" value="1"/>
</dbReference>
<evidence type="ECO:0000259" key="1">
    <source>
        <dbReference type="Pfam" id="PF01408"/>
    </source>
</evidence>
<dbReference type="Pfam" id="PF01408">
    <property type="entry name" value="GFO_IDH_MocA"/>
    <property type="match status" value="1"/>
</dbReference>
<feature type="domain" description="GFO/IDH/MocA-like oxidoreductase" evidence="2">
    <location>
        <begin position="132"/>
        <end position="273"/>
    </location>
</feature>